<dbReference type="Pfam" id="PF18945">
    <property type="entry name" value="VipB_2"/>
    <property type="match status" value="1"/>
</dbReference>
<reference evidence="3 4" key="1">
    <citation type="submission" date="2019-04" db="EMBL/GenBank/DDBJ databases">
        <authorList>
            <person name="Li Y."/>
            <person name="Wang J."/>
        </authorList>
    </citation>
    <scope>NUCLEOTIDE SEQUENCE [LARGE SCALE GENOMIC DNA]</scope>
    <source>
        <strain evidence="3 4">DSM 14668</strain>
    </source>
</reference>
<feature type="domain" description="TssC1 C-terminal" evidence="2">
    <location>
        <begin position="440"/>
        <end position="549"/>
    </location>
</feature>
<dbReference type="OrthoDB" id="9764000at2"/>
<dbReference type="InterPro" id="IPR010269">
    <property type="entry name" value="T6SS_TssC-like"/>
</dbReference>
<keyword evidence="4" id="KW-1185">Reference proteome</keyword>
<evidence type="ECO:0000313" key="3">
    <source>
        <dbReference type="EMBL" id="TKD02761.1"/>
    </source>
</evidence>
<evidence type="ECO:0000259" key="2">
    <source>
        <dbReference type="Pfam" id="PF18945"/>
    </source>
</evidence>
<accession>A0A4U1J673</accession>
<evidence type="ECO:0000313" key="4">
    <source>
        <dbReference type="Proteomes" id="UP000309215"/>
    </source>
</evidence>
<comment type="caution">
    <text evidence="3">The sequence shown here is derived from an EMBL/GenBank/DDBJ whole genome shotgun (WGS) entry which is preliminary data.</text>
</comment>
<proteinExistence type="predicted"/>
<name>A0A4U1J673_9BACT</name>
<dbReference type="RefSeq" id="WP_136932167.1">
    <property type="nucleotide sequence ID" value="NZ_SSMQ01000033.1"/>
</dbReference>
<sequence length="552" mass="60367">MPATNTTPKTADELKADLLGAFGETAGDLKEGDALKLLISEVKPPAQPSGGTDGALALADDSGATAPLKFDDRNVNINDGARFMNDLAALLVNCTDELTLSRGDDAGPLHVFASYSNVVEAIALAAQKVDEKLGKHLDDVFHDDDFQATEAVWRGLHHLASGVESEDVIIDFLDGSKAEIGADVIDHDTDIFGGSLFNKVYIQEYDRYGGKPFATMIGLYEFDSSEEDVDWLRAMGRVANASHCPFVASVAPTFFAPCKTMQEVAEIGDLDAVLTHPLFGKYNELRDTDYAAYLGLVLPRYLLRRPFGHSSKLEPGNVVGYNETVLPGRTDDASNFLWGNAAILFAKNMVRSFEGSGWAQHIRGPRGGGIVEGLTVYTYEKNGYEQQQPPVEIAIPDYRELQFASNGFIPLVHKKNEAVATFFSAQSLKKPRSFVEDLNTKNAHLVTNLAYSFSITRIAHFVKRMMREYIGSTADGPYIQQVLANWLGGYVTTVVNPDDLTLRFYPFKAVSVTVEDKPGAFGWYKSIISVLPHAQFEGMDVELRLEAALGGP</sequence>
<feature type="domain" description="TssC1 N-terminal" evidence="1">
    <location>
        <begin position="127"/>
        <end position="429"/>
    </location>
</feature>
<dbReference type="PANTHER" id="PTHR35565:SF1">
    <property type="entry name" value="TYPE VI SECRETION SYSTEM CONTRACTILE SHEATH LARGE SUBUNIT"/>
    <property type="match status" value="1"/>
</dbReference>
<dbReference type="AlphaFoldDB" id="A0A4U1J673"/>
<protein>
    <submittedName>
        <fullName evidence="3">Type VI secretion system contractile sheath large subunit</fullName>
    </submittedName>
</protein>
<dbReference type="PANTHER" id="PTHR35565">
    <property type="entry name" value="CYTOPLASMIC PROTEIN-RELATED"/>
    <property type="match status" value="1"/>
</dbReference>
<dbReference type="Proteomes" id="UP000309215">
    <property type="component" value="Unassembled WGS sequence"/>
</dbReference>
<gene>
    <name evidence="3" type="primary">tssC</name>
    <name evidence="3" type="ORF">E8A74_28095</name>
</gene>
<dbReference type="InterPro" id="IPR044032">
    <property type="entry name" value="TssC1_C"/>
</dbReference>
<dbReference type="Pfam" id="PF05943">
    <property type="entry name" value="VipB"/>
    <property type="match status" value="1"/>
</dbReference>
<organism evidence="3 4">
    <name type="scientific">Polyangium fumosum</name>
    <dbReference type="NCBI Taxonomy" id="889272"/>
    <lineage>
        <taxon>Bacteria</taxon>
        <taxon>Pseudomonadati</taxon>
        <taxon>Myxococcota</taxon>
        <taxon>Polyangia</taxon>
        <taxon>Polyangiales</taxon>
        <taxon>Polyangiaceae</taxon>
        <taxon>Polyangium</taxon>
    </lineage>
</organism>
<evidence type="ECO:0000259" key="1">
    <source>
        <dbReference type="Pfam" id="PF05943"/>
    </source>
</evidence>
<dbReference type="InterPro" id="IPR044031">
    <property type="entry name" value="TssC1_N"/>
</dbReference>
<dbReference type="NCBIfam" id="TIGR03355">
    <property type="entry name" value="VI_chp_2"/>
    <property type="match status" value="1"/>
</dbReference>
<dbReference type="EMBL" id="SSMQ01000033">
    <property type="protein sequence ID" value="TKD02761.1"/>
    <property type="molecule type" value="Genomic_DNA"/>
</dbReference>